<gene>
    <name evidence="2" type="ORF">DGYR_LOCUS4434</name>
</gene>
<sequence>MNLRIILLITFGLSIRIYSLNLGDRDFKEAIRAGPLNLAQMATVIPGHLQSLTDGCPFFSNWSNCCASLIKSQEVTIQLARSYSISTVVIYFQTGEEVQFVELLVKVGLIVCQEFHGNVTNYHPIELICTTVLNGDNINLLAIDNVAVCEIEVYSDNIALKAPLRAWRRLNEALSFNDGDLANGYPFLSIPHWFMFFLIRPYLIKEIKVFRTMNNLHADGKVFQLHPQYDRSNEKLCGSKISDTNNLLHMECQPNSEGAYVEFTVRKTHAFFQMVNLVEIEIYGERIDKEKYPVNVAFQKPISVSKPSSSCISALTDGSIFTAADAVVESGSTWMCIDMLAVYSVTYFILYKTSENDNSVEKIDFKVSKLPTNDPFSSLYELCYRHDSQTTGFQYNSKCLNPNPIGRYFLILQRKTVQNNIAISDIEVFGIFLQEWNSQLISHKIIQRNRMDFQKSHVPNVNLWKTSDHFPYNPINIVPQTCVEISTWFLIQFFNISSVHNFTIVPKCSQTELAFDNLELSVINSNSYDIDLNNYPNGIAKCLCWRSSDHESLKPGRLIYGNCMNTCYGQALFVHTKSSNKIKVCEIYVYGKSVDFIPIEHKPSYFIFNDSYHKCEQNKSFYSLGKPFTIWLESYAKVYGLTLNSKSANISISLNQTDSFEICSNYDFTDGTDTEIFSIFCKNFQVVQYIKIESNNIDICSIKASVKFVRLSNYFKPISSFGIFPFYKRDEKENVMECAQSCLSLPYCLSFGWNIKNKVCLHSKFLIPKKLTGPIDKSVIKFTREMNHIPNSNCI</sequence>
<keyword evidence="3" id="KW-1185">Reference proteome</keyword>
<evidence type="ECO:0000313" key="3">
    <source>
        <dbReference type="Proteomes" id="UP000549394"/>
    </source>
</evidence>
<dbReference type="AlphaFoldDB" id="A0A7I8VJW4"/>
<name>A0A7I8VJW4_9ANNE</name>
<evidence type="ECO:0000313" key="2">
    <source>
        <dbReference type="EMBL" id="CAD5115725.1"/>
    </source>
</evidence>
<evidence type="ECO:0000256" key="1">
    <source>
        <dbReference type="SAM" id="SignalP"/>
    </source>
</evidence>
<dbReference type="EMBL" id="CAJFCJ010000006">
    <property type="protein sequence ID" value="CAD5115725.1"/>
    <property type="molecule type" value="Genomic_DNA"/>
</dbReference>
<dbReference type="Proteomes" id="UP000549394">
    <property type="component" value="Unassembled WGS sequence"/>
</dbReference>
<keyword evidence="1" id="KW-0732">Signal</keyword>
<dbReference type="Gene3D" id="2.60.120.260">
    <property type="entry name" value="Galactose-binding domain-like"/>
    <property type="match status" value="1"/>
</dbReference>
<dbReference type="SUPFAM" id="SSF49785">
    <property type="entry name" value="Galactose-binding domain-like"/>
    <property type="match status" value="1"/>
</dbReference>
<feature type="chain" id="PRO_5029565887" evidence="1">
    <location>
        <begin position="20"/>
        <end position="795"/>
    </location>
</feature>
<proteinExistence type="predicted"/>
<feature type="signal peptide" evidence="1">
    <location>
        <begin position="1"/>
        <end position="19"/>
    </location>
</feature>
<protein>
    <submittedName>
        <fullName evidence="2">DgyrCDS4668</fullName>
    </submittedName>
</protein>
<organism evidence="2 3">
    <name type="scientific">Dimorphilus gyrociliatus</name>
    <dbReference type="NCBI Taxonomy" id="2664684"/>
    <lineage>
        <taxon>Eukaryota</taxon>
        <taxon>Metazoa</taxon>
        <taxon>Spiralia</taxon>
        <taxon>Lophotrochozoa</taxon>
        <taxon>Annelida</taxon>
        <taxon>Polychaeta</taxon>
        <taxon>Polychaeta incertae sedis</taxon>
        <taxon>Dinophilidae</taxon>
        <taxon>Dimorphilus</taxon>
    </lineage>
</organism>
<reference evidence="2 3" key="1">
    <citation type="submission" date="2020-08" db="EMBL/GenBank/DDBJ databases">
        <authorList>
            <person name="Hejnol A."/>
        </authorList>
    </citation>
    <scope>NUCLEOTIDE SEQUENCE [LARGE SCALE GENOMIC DNA]</scope>
</reference>
<accession>A0A7I8VJW4</accession>
<dbReference type="OrthoDB" id="547680at2759"/>
<comment type="caution">
    <text evidence="2">The sequence shown here is derived from an EMBL/GenBank/DDBJ whole genome shotgun (WGS) entry which is preliminary data.</text>
</comment>
<dbReference type="InterPro" id="IPR008979">
    <property type="entry name" value="Galactose-bd-like_sf"/>
</dbReference>